<evidence type="ECO:0000313" key="3">
    <source>
        <dbReference type="Proteomes" id="UP000233551"/>
    </source>
</evidence>
<feature type="compositionally biased region" description="Basic and acidic residues" evidence="1">
    <location>
        <begin position="124"/>
        <end position="133"/>
    </location>
</feature>
<proteinExistence type="predicted"/>
<evidence type="ECO:0000256" key="1">
    <source>
        <dbReference type="SAM" id="MobiDB-lite"/>
    </source>
</evidence>
<dbReference type="EMBL" id="PGOL01000443">
    <property type="protein sequence ID" value="PKI70460.1"/>
    <property type="molecule type" value="Genomic_DNA"/>
</dbReference>
<protein>
    <submittedName>
        <fullName evidence="2">Uncharacterized protein</fullName>
    </submittedName>
</protein>
<dbReference type="Proteomes" id="UP000233551">
    <property type="component" value="Unassembled WGS sequence"/>
</dbReference>
<reference evidence="2 3" key="1">
    <citation type="submission" date="2017-11" db="EMBL/GenBank/DDBJ databases">
        <title>De-novo sequencing of pomegranate (Punica granatum L.) genome.</title>
        <authorList>
            <person name="Akparov Z."/>
            <person name="Amiraslanov A."/>
            <person name="Hajiyeva S."/>
            <person name="Abbasov M."/>
            <person name="Kaur K."/>
            <person name="Hamwieh A."/>
            <person name="Solovyev V."/>
            <person name="Salamov A."/>
            <person name="Braich B."/>
            <person name="Kosarev P."/>
            <person name="Mahmoud A."/>
            <person name="Hajiyev E."/>
            <person name="Babayeva S."/>
            <person name="Izzatullayeva V."/>
            <person name="Mammadov A."/>
            <person name="Mammadov A."/>
            <person name="Sharifova S."/>
            <person name="Ojaghi J."/>
            <person name="Eynullazada K."/>
            <person name="Bayramov B."/>
            <person name="Abdulazimova A."/>
            <person name="Shahmuradov I."/>
        </authorList>
    </citation>
    <scope>NUCLEOTIDE SEQUENCE [LARGE SCALE GENOMIC DNA]</scope>
    <source>
        <strain evidence="3">cv. AG2017</strain>
        <tissue evidence="2">Leaf</tissue>
    </source>
</reference>
<feature type="compositionally biased region" description="Polar residues" evidence="1">
    <location>
        <begin position="135"/>
        <end position="145"/>
    </location>
</feature>
<sequence>MESTIANNSKNRLPNEGRGRHRPEESHGTLDHIPKAMTERSLGSTPGLDQIQKFLPRNHRYHGKRGPWPRKNQGTSRPPREGRGRELPLVPPTRGDLFPLDPKHFSLHHRILVTVGSITTERMAQSEEMRRPWTLESQEGSRPSR</sequence>
<gene>
    <name evidence="2" type="ORF">CRG98_009130</name>
</gene>
<organism evidence="2 3">
    <name type="scientific">Punica granatum</name>
    <name type="common">Pomegranate</name>
    <dbReference type="NCBI Taxonomy" id="22663"/>
    <lineage>
        <taxon>Eukaryota</taxon>
        <taxon>Viridiplantae</taxon>
        <taxon>Streptophyta</taxon>
        <taxon>Embryophyta</taxon>
        <taxon>Tracheophyta</taxon>
        <taxon>Spermatophyta</taxon>
        <taxon>Magnoliopsida</taxon>
        <taxon>eudicotyledons</taxon>
        <taxon>Gunneridae</taxon>
        <taxon>Pentapetalae</taxon>
        <taxon>rosids</taxon>
        <taxon>malvids</taxon>
        <taxon>Myrtales</taxon>
        <taxon>Lythraceae</taxon>
        <taxon>Punica</taxon>
    </lineage>
</organism>
<feature type="compositionally biased region" description="Basic residues" evidence="1">
    <location>
        <begin position="56"/>
        <end position="68"/>
    </location>
</feature>
<feature type="compositionally biased region" description="Polar residues" evidence="1">
    <location>
        <begin position="1"/>
        <end position="12"/>
    </location>
</feature>
<comment type="caution">
    <text evidence="2">The sequence shown here is derived from an EMBL/GenBank/DDBJ whole genome shotgun (WGS) entry which is preliminary data.</text>
</comment>
<accession>A0A2I0KQ49</accession>
<feature type="region of interest" description="Disordered" evidence="1">
    <location>
        <begin position="1"/>
        <end position="95"/>
    </location>
</feature>
<keyword evidence="3" id="KW-1185">Reference proteome</keyword>
<dbReference type="AlphaFoldDB" id="A0A2I0KQ49"/>
<evidence type="ECO:0000313" key="2">
    <source>
        <dbReference type="EMBL" id="PKI70460.1"/>
    </source>
</evidence>
<name>A0A2I0KQ49_PUNGR</name>
<feature type="compositionally biased region" description="Basic and acidic residues" evidence="1">
    <location>
        <begin position="13"/>
        <end position="38"/>
    </location>
</feature>
<feature type="region of interest" description="Disordered" evidence="1">
    <location>
        <begin position="123"/>
        <end position="145"/>
    </location>
</feature>